<keyword evidence="3" id="KW-1185">Reference proteome</keyword>
<evidence type="ECO:0000313" key="3">
    <source>
        <dbReference type="Proteomes" id="UP000255024"/>
    </source>
</evidence>
<sequence>MKVTIKNNFKLAACTDAVCRDRYVYLIARNPSGQIIKLSNIDSGDPMGYIKFRFKFDAAGNIVQKQRLNQNYQYENLGNTDSFTLTSRIGARYFFEYYTTEHKIGELLDAYQNSNAPTLIQVTSNPAPYTYMVGVDSTGKVKANVYTSEQTTAWGPMFRNWGQFAYKGADVGQPYEAIVGKNIHPFNSSSTTSTGVTVEDILGDRNMTLDQVEMQMDEIQGMAGNMTESFAMLLPNKQKDQWESHEHLYISRSKVSPYTRFLTDDIPDLRPPTVPVGNYGAAGINKYSYVKNKSTNKSLGFGLVSIGTTKTDGSSELLNEFMDVNGDGFPDIIGEKIQLTAKRGGLSSHIVNADFQTRTSIKGLGALAGGANVGVAGVPNVGEPYNSSLSVKVGNQGSASVGRSRFETANKATRFYVDINGDGLVDIVQADGTVLLNYGGTFRTSTSWSSVKVKESLTETKNKNAGGGFTGLSNLDISLGLSLTTSISKDEVAYIDLNGDGLPEKIEDGKYYINTGRGFEGTGYTVRGRQPQTSTDAGINGNATYCFYFPIPIIMSGPKFCVSGGGAGGRNISSEEGRYLDFDGDGFVDYVTSSRNESVTVYKSRIKRTNLLKKVTQTTGATISLDYDTKNPIDGEIIGTTYKMPYKKWALTKVSVYDGFEGDGVNTTQYAYEYYNGYKDRKERNFLGFGKTKAHLLHANGAPFRTDVTEYVLDGMRDSELYMPGTSSDLKQYLYKKGLPKKTYTLDKRRRLLTETTYDYKYYDSRRITGDINTTTTSNTEVSVFTEKLSILPLVTNMQTKQWIYQAETGTDALQYQMQQKFPLYDKMGNVKKYQDVDRGLTVDISYNYGIKTMPISHKVSLTNGNQQLRLTKASVILNGMKYADVSKYSTNTAFTTIKYEYDGLGNLIKKILPGGFTYQYDYGVYIHASGPGSEYPGDYFKILPIKITDPFGNVTRNIVNVFGQPVIVRDAYGQEIRYKYDAFNRLLQVKGPNEPDWTIRNTYLSNRKSITQHNLGGRDILYTSMITDGLGRIVQVKRQLENEPGYAPCGDYRTVVRLAVSGKNKYDEFGRVIENYLSEEELYCNTIPNGASLESILTTYYPTTDLAERRILTSYDDQDRVVDQLIFGTNAKTQNKYGFEGDLMTHTIILPEGNTTVNYFNKFGQTVKQKQVGNGEELMTQFKYDALGQVEDVKNAMNHYTSYSYDLLGQVIKKTASATGGTTFKYDDLGQLVNKKDANGLIVDYKYDFNRLVHISGLDITADFSYEQGGRLSKMKDNTGEHTFRYGKLGEVVEDTKMIVDQYGTSHYFKTKYKYDSWGRILEMVYPDREKIFYQYNHVGQLKSIRNQDNFYYLTNVKYNYFDQPYYIKYGNKVEMIQEFDMTERLRAAELGLLLLSEPEDRKVFARNVYGYDKNNNIISLYNNFSQHEQINVGGVYKKYYKYDDFNRLAFSEGKWDGLLESHNYSLSMKYNKDHAIASKIQKHEVYDKNSQQTYFTKNALDRNYKYTDSEKPQLTNIDGVSADGHGFSQKFQYLPNGNISKISSSGLLQEVYQYQNRDFKWDANNNITAIIDDGGRVVNRYLYDGKGDRVAKRLRGSNNLNINGGNVGNGMYGTDEVLYPSGNLVYTDEQYTKHYYANAKRIASRITESNAARKFEKKDFNTVNVSPHVSTRAVLSTSATRNATRGILDDIPDGNFGDITLGGSQTSAAICRNQIDFLLNSLYNTPEKAYCKQQLLTILEESKLYALRCVEPSVHPLQLCLRYEQIVIGTDYCLALEKINATGCVKFTEVVMNVKNYQK</sequence>
<dbReference type="PANTHER" id="PTHR32305">
    <property type="match status" value="1"/>
</dbReference>
<feature type="domain" description="Insecticide toxin TcdB middle/N-terminal" evidence="1">
    <location>
        <begin position="578"/>
        <end position="693"/>
    </location>
</feature>
<protein>
    <submittedName>
        <fullName evidence="2">Uncharacterized conserved protein</fullName>
    </submittedName>
</protein>
<dbReference type="InterPro" id="IPR050708">
    <property type="entry name" value="T6SS_VgrG/RHS"/>
</dbReference>
<evidence type="ECO:0000259" key="1">
    <source>
        <dbReference type="Pfam" id="PF12256"/>
    </source>
</evidence>
<reference evidence="2 3" key="1">
    <citation type="submission" date="2018-06" db="EMBL/GenBank/DDBJ databases">
        <authorList>
            <consortium name="Pathogen Informatics"/>
            <person name="Doyle S."/>
        </authorList>
    </citation>
    <scope>NUCLEOTIDE SEQUENCE [LARGE SCALE GENOMIC DNA]</scope>
    <source>
        <strain evidence="2 3">NCTC11179</strain>
    </source>
</reference>
<dbReference type="InterPro" id="IPR028994">
    <property type="entry name" value="Integrin_alpha_N"/>
</dbReference>
<proteinExistence type="predicted"/>
<name>A0A378RN62_MYROD</name>
<organism evidence="2 3">
    <name type="scientific">Myroides odoratus</name>
    <name type="common">Flavobacterium odoratum</name>
    <dbReference type="NCBI Taxonomy" id="256"/>
    <lineage>
        <taxon>Bacteria</taxon>
        <taxon>Pseudomonadati</taxon>
        <taxon>Bacteroidota</taxon>
        <taxon>Flavobacteriia</taxon>
        <taxon>Flavobacteriales</taxon>
        <taxon>Flavobacteriaceae</taxon>
        <taxon>Myroides</taxon>
    </lineage>
</organism>
<accession>A0A378RN62</accession>
<dbReference type="InterPro" id="IPR022045">
    <property type="entry name" value="TcdB_toxin_mid/N"/>
</dbReference>
<gene>
    <name evidence="2" type="ORF">NCTC11179_01123</name>
</gene>
<dbReference type="EMBL" id="UGQL01000001">
    <property type="protein sequence ID" value="STZ27587.1"/>
    <property type="molecule type" value="Genomic_DNA"/>
</dbReference>
<dbReference type="PANTHER" id="PTHR32305:SF15">
    <property type="entry name" value="PROTEIN RHSA-RELATED"/>
    <property type="match status" value="1"/>
</dbReference>
<dbReference type="Pfam" id="PF12256">
    <property type="entry name" value="TcdB_toxin_midN"/>
    <property type="match status" value="1"/>
</dbReference>
<dbReference type="Gene3D" id="2.180.10.10">
    <property type="entry name" value="RHS repeat-associated core"/>
    <property type="match status" value="2"/>
</dbReference>
<dbReference type="SUPFAM" id="SSF69318">
    <property type="entry name" value="Integrin alpha N-terminal domain"/>
    <property type="match status" value="1"/>
</dbReference>
<dbReference type="Proteomes" id="UP000255024">
    <property type="component" value="Unassembled WGS sequence"/>
</dbReference>
<evidence type="ECO:0000313" key="2">
    <source>
        <dbReference type="EMBL" id="STZ27587.1"/>
    </source>
</evidence>
<dbReference type="RefSeq" id="WP_147279625.1">
    <property type="nucleotide sequence ID" value="NZ_CP068107.1"/>
</dbReference>